<organism evidence="1 2">
    <name type="scientific">Bombardia bombarda</name>
    <dbReference type="NCBI Taxonomy" id="252184"/>
    <lineage>
        <taxon>Eukaryota</taxon>
        <taxon>Fungi</taxon>
        <taxon>Dikarya</taxon>
        <taxon>Ascomycota</taxon>
        <taxon>Pezizomycotina</taxon>
        <taxon>Sordariomycetes</taxon>
        <taxon>Sordariomycetidae</taxon>
        <taxon>Sordariales</taxon>
        <taxon>Lasiosphaeriaceae</taxon>
        <taxon>Bombardia</taxon>
    </lineage>
</organism>
<gene>
    <name evidence="1" type="ORF">B0T17DRAFT_611758</name>
</gene>
<dbReference type="EMBL" id="JAULSR010000001">
    <property type="protein sequence ID" value="KAK0634801.1"/>
    <property type="molecule type" value="Genomic_DNA"/>
</dbReference>
<protein>
    <submittedName>
        <fullName evidence="1">Uncharacterized protein</fullName>
    </submittedName>
</protein>
<evidence type="ECO:0000313" key="1">
    <source>
        <dbReference type="EMBL" id="KAK0634801.1"/>
    </source>
</evidence>
<dbReference type="AlphaFoldDB" id="A0AA39XIU3"/>
<keyword evidence="2" id="KW-1185">Reference proteome</keyword>
<proteinExistence type="predicted"/>
<sequence length="121" mass="14457">MSVPANIELIHAYRHLLRWGLRAVQFSKPSRYVIRDQLRDAFRDDITKGGVTAKFDRDGIRRTIWFLKGAAESPRGRWERKILKNLCRVAWERKFAVTRARWRVLVIHNKTKEISKKMQRL</sequence>
<evidence type="ECO:0000313" key="2">
    <source>
        <dbReference type="Proteomes" id="UP001174934"/>
    </source>
</evidence>
<name>A0AA39XIU3_9PEZI</name>
<comment type="caution">
    <text evidence="1">The sequence shown here is derived from an EMBL/GenBank/DDBJ whole genome shotgun (WGS) entry which is preliminary data.</text>
</comment>
<dbReference type="Proteomes" id="UP001174934">
    <property type="component" value="Unassembled WGS sequence"/>
</dbReference>
<reference evidence="1" key="1">
    <citation type="submission" date="2023-06" db="EMBL/GenBank/DDBJ databases">
        <title>Genome-scale phylogeny and comparative genomics of the fungal order Sordariales.</title>
        <authorList>
            <consortium name="Lawrence Berkeley National Laboratory"/>
            <person name="Hensen N."/>
            <person name="Bonometti L."/>
            <person name="Westerberg I."/>
            <person name="Brannstrom I.O."/>
            <person name="Guillou S."/>
            <person name="Cros-Aarteil S."/>
            <person name="Calhoun S."/>
            <person name="Haridas S."/>
            <person name="Kuo A."/>
            <person name="Mondo S."/>
            <person name="Pangilinan J."/>
            <person name="Riley R."/>
            <person name="LaButti K."/>
            <person name="Andreopoulos B."/>
            <person name="Lipzen A."/>
            <person name="Chen C."/>
            <person name="Yanf M."/>
            <person name="Daum C."/>
            <person name="Ng V."/>
            <person name="Clum A."/>
            <person name="Steindorff A."/>
            <person name="Ohm R."/>
            <person name="Martin F."/>
            <person name="Silar P."/>
            <person name="Natvig D."/>
            <person name="Lalanne C."/>
            <person name="Gautier V."/>
            <person name="Ament-velasquez S.L."/>
            <person name="Kruys A."/>
            <person name="Hutchinson M.I."/>
            <person name="Powell A.J."/>
            <person name="Barry K."/>
            <person name="Miller A.N."/>
            <person name="Grigoriev I.V."/>
            <person name="Debuchy R."/>
            <person name="Gladieux P."/>
            <person name="Thoren M.H."/>
            <person name="Johannesson H."/>
        </authorList>
    </citation>
    <scope>NUCLEOTIDE SEQUENCE</scope>
    <source>
        <strain evidence="1">SMH3391-2</strain>
    </source>
</reference>
<accession>A0AA39XIU3</accession>